<dbReference type="AlphaFoldDB" id="A0A449B4U0"/>
<name>A0A449B4U0_9BACT</name>
<feature type="transmembrane region" description="Helical" evidence="13">
    <location>
        <begin position="105"/>
        <end position="125"/>
    </location>
</feature>
<protein>
    <recommendedName>
        <fullName evidence="11">CDP-diacylglycerol--glycerol-3-phosphate 3-phosphatidyltransferase</fullName>
        <ecNumber evidence="11">2.7.8.5</ecNumber>
    </recommendedName>
</protein>
<dbReference type="GO" id="GO:0046474">
    <property type="term" value="P:glycerophospholipid biosynthetic process"/>
    <property type="evidence" value="ECO:0007669"/>
    <property type="project" value="TreeGrafter"/>
</dbReference>
<organism evidence="14 15">
    <name type="scientific">Mycoplasmopsis maculosa</name>
    <dbReference type="NCBI Taxonomy" id="114885"/>
    <lineage>
        <taxon>Bacteria</taxon>
        <taxon>Bacillati</taxon>
        <taxon>Mycoplasmatota</taxon>
        <taxon>Mycoplasmoidales</taxon>
        <taxon>Metamycoplasmataceae</taxon>
        <taxon>Mycoplasmopsis</taxon>
    </lineage>
</organism>
<keyword evidence="10" id="KW-1208">Phospholipid metabolism</keyword>
<dbReference type="InterPro" id="IPR004570">
    <property type="entry name" value="Phosphatidylglycerol_P_synth"/>
</dbReference>
<evidence type="ECO:0000256" key="11">
    <source>
        <dbReference type="NCBIfam" id="TIGR00560"/>
    </source>
</evidence>
<evidence type="ECO:0000313" key="14">
    <source>
        <dbReference type="EMBL" id="VEU75586.1"/>
    </source>
</evidence>
<evidence type="ECO:0000313" key="15">
    <source>
        <dbReference type="Proteomes" id="UP000290243"/>
    </source>
</evidence>
<feature type="transmembrane region" description="Helical" evidence="13">
    <location>
        <begin position="177"/>
        <end position="194"/>
    </location>
</feature>
<comment type="similarity">
    <text evidence="2 12">Belongs to the CDP-alcohol phosphatidyltransferase class-I family.</text>
</comment>
<evidence type="ECO:0000256" key="2">
    <source>
        <dbReference type="ARBA" id="ARBA00010441"/>
    </source>
</evidence>
<comment type="subcellular location">
    <subcellularLocation>
        <location evidence="1">Membrane</location>
        <topology evidence="1">Multi-pass membrane protein</topology>
    </subcellularLocation>
</comment>
<feature type="transmembrane region" description="Helical" evidence="13">
    <location>
        <begin position="12"/>
        <end position="31"/>
    </location>
</feature>
<dbReference type="EC" id="2.7.8.5" evidence="11"/>
<evidence type="ECO:0000256" key="12">
    <source>
        <dbReference type="RuleBase" id="RU003750"/>
    </source>
</evidence>
<keyword evidence="6 13" id="KW-1133">Transmembrane helix</keyword>
<keyword evidence="4 12" id="KW-0808">Transferase</keyword>
<evidence type="ECO:0000256" key="4">
    <source>
        <dbReference type="ARBA" id="ARBA00022679"/>
    </source>
</evidence>
<dbReference type="KEGG" id="mmau:NCTC10168_00512"/>
<keyword evidence="15" id="KW-1185">Reference proteome</keyword>
<keyword evidence="5 13" id="KW-0812">Transmembrane</keyword>
<dbReference type="GO" id="GO:0016020">
    <property type="term" value="C:membrane"/>
    <property type="evidence" value="ECO:0007669"/>
    <property type="project" value="UniProtKB-SubCell"/>
</dbReference>
<dbReference type="GO" id="GO:0008444">
    <property type="term" value="F:CDP-diacylglycerol-glycerol-3-phosphate 3-phosphatidyltransferase activity"/>
    <property type="evidence" value="ECO:0007669"/>
    <property type="project" value="UniProtKB-UniRule"/>
</dbReference>
<dbReference type="PANTHER" id="PTHR14269:SF62">
    <property type="entry name" value="CDP-DIACYLGLYCEROL--GLYCEROL-3-PHOSPHATE 3-PHOSPHATIDYLTRANSFERASE 1, CHLOROPLASTIC"/>
    <property type="match status" value="1"/>
</dbReference>
<keyword evidence="7" id="KW-0443">Lipid metabolism</keyword>
<dbReference type="PIRSF" id="PIRSF000847">
    <property type="entry name" value="Phos_ph_gly_syn"/>
    <property type="match status" value="1"/>
</dbReference>
<evidence type="ECO:0000256" key="5">
    <source>
        <dbReference type="ARBA" id="ARBA00022692"/>
    </source>
</evidence>
<dbReference type="Proteomes" id="UP000290243">
    <property type="component" value="Chromosome"/>
</dbReference>
<dbReference type="PANTHER" id="PTHR14269">
    <property type="entry name" value="CDP-DIACYLGLYCEROL--GLYCEROL-3-PHOSPHATE 3-PHOSPHATIDYLTRANSFERASE-RELATED"/>
    <property type="match status" value="1"/>
</dbReference>
<accession>A0A449B4U0</accession>
<dbReference type="InterPro" id="IPR048254">
    <property type="entry name" value="CDP_ALCOHOL_P_TRANSF_CS"/>
</dbReference>
<keyword evidence="3" id="KW-0444">Lipid biosynthesis</keyword>
<proteinExistence type="inferred from homology"/>
<gene>
    <name evidence="14" type="primary">pgsA</name>
    <name evidence="14" type="ORF">NCTC10168_00512</name>
</gene>
<feature type="transmembrane region" description="Helical" evidence="13">
    <location>
        <begin position="146"/>
        <end position="165"/>
    </location>
</feature>
<evidence type="ECO:0000256" key="6">
    <source>
        <dbReference type="ARBA" id="ARBA00022989"/>
    </source>
</evidence>
<reference evidence="14 15" key="1">
    <citation type="submission" date="2019-01" db="EMBL/GenBank/DDBJ databases">
        <authorList>
            <consortium name="Pathogen Informatics"/>
        </authorList>
    </citation>
    <scope>NUCLEOTIDE SEQUENCE [LARGE SCALE GENOMIC DNA]</scope>
    <source>
        <strain evidence="14 15">NCTC10168</strain>
    </source>
</reference>
<evidence type="ECO:0000256" key="1">
    <source>
        <dbReference type="ARBA" id="ARBA00004141"/>
    </source>
</evidence>
<dbReference type="InterPro" id="IPR043130">
    <property type="entry name" value="CDP-OH_PTrfase_TM_dom"/>
</dbReference>
<keyword evidence="9" id="KW-0594">Phospholipid biosynthesis</keyword>
<evidence type="ECO:0000256" key="7">
    <source>
        <dbReference type="ARBA" id="ARBA00023098"/>
    </source>
</evidence>
<evidence type="ECO:0000256" key="9">
    <source>
        <dbReference type="ARBA" id="ARBA00023209"/>
    </source>
</evidence>
<feature type="transmembrane region" description="Helical" evidence="13">
    <location>
        <begin position="37"/>
        <end position="59"/>
    </location>
</feature>
<sequence>MKKLNLPNRLTLSRIILFIPLLVLFILFGYFKDINENMNLIARTIILSLILLVFIAAMITDFLDGYYARKRKLVTDFGKLFDPIADKIIVTSTLIFLSVNNFMPIWVVVIFIVRDIFVDAFRILMAKNNISVAASIWGKLKTIFQTIAIIFIILFAIIGIYYKILWASWWNILLNNIPTYFALAFSIISGVLYFKKVKPFIKSK</sequence>
<dbReference type="InterPro" id="IPR000462">
    <property type="entry name" value="CDP-OH_P_trans"/>
</dbReference>
<evidence type="ECO:0000256" key="8">
    <source>
        <dbReference type="ARBA" id="ARBA00023136"/>
    </source>
</evidence>
<evidence type="ECO:0000256" key="10">
    <source>
        <dbReference type="ARBA" id="ARBA00023264"/>
    </source>
</evidence>
<dbReference type="Gene3D" id="1.20.120.1760">
    <property type="match status" value="1"/>
</dbReference>
<dbReference type="NCBIfam" id="TIGR00560">
    <property type="entry name" value="pgsA"/>
    <property type="match status" value="1"/>
</dbReference>
<dbReference type="Pfam" id="PF01066">
    <property type="entry name" value="CDP-OH_P_transf"/>
    <property type="match status" value="1"/>
</dbReference>
<dbReference type="InterPro" id="IPR050324">
    <property type="entry name" value="CDP-alcohol_PTase-I"/>
</dbReference>
<keyword evidence="8 13" id="KW-0472">Membrane</keyword>
<evidence type="ECO:0000256" key="3">
    <source>
        <dbReference type="ARBA" id="ARBA00022516"/>
    </source>
</evidence>
<dbReference type="RefSeq" id="WP_223211707.1">
    <property type="nucleotide sequence ID" value="NZ_LR215037.1"/>
</dbReference>
<dbReference type="PROSITE" id="PS00379">
    <property type="entry name" value="CDP_ALCOHOL_P_TRANSF"/>
    <property type="match status" value="1"/>
</dbReference>
<dbReference type="EMBL" id="LR215037">
    <property type="protein sequence ID" value="VEU75586.1"/>
    <property type="molecule type" value="Genomic_DNA"/>
</dbReference>
<evidence type="ECO:0000256" key="13">
    <source>
        <dbReference type="SAM" id="Phobius"/>
    </source>
</evidence>